<dbReference type="AlphaFoldDB" id="A0A5B7H9K1"/>
<feature type="region of interest" description="Disordered" evidence="1">
    <location>
        <begin position="21"/>
        <end position="44"/>
    </location>
</feature>
<feature type="compositionally biased region" description="Basic and acidic residues" evidence="1">
    <location>
        <begin position="21"/>
        <end position="31"/>
    </location>
</feature>
<accession>A0A5B7H9K1</accession>
<protein>
    <submittedName>
        <fullName evidence="2">Uncharacterized protein</fullName>
    </submittedName>
</protein>
<evidence type="ECO:0000256" key="1">
    <source>
        <dbReference type="SAM" id="MobiDB-lite"/>
    </source>
</evidence>
<comment type="caution">
    <text evidence="2">The sequence shown here is derived from an EMBL/GenBank/DDBJ whole genome shotgun (WGS) entry which is preliminary data.</text>
</comment>
<proteinExistence type="predicted"/>
<evidence type="ECO:0000313" key="3">
    <source>
        <dbReference type="Proteomes" id="UP000324222"/>
    </source>
</evidence>
<feature type="region of interest" description="Disordered" evidence="1">
    <location>
        <begin position="151"/>
        <end position="177"/>
    </location>
</feature>
<keyword evidence="3" id="KW-1185">Reference proteome</keyword>
<dbReference type="Proteomes" id="UP000324222">
    <property type="component" value="Unassembled WGS sequence"/>
</dbReference>
<reference evidence="2 3" key="1">
    <citation type="submission" date="2019-05" db="EMBL/GenBank/DDBJ databases">
        <title>Another draft genome of Portunus trituberculatus and its Hox gene families provides insights of decapod evolution.</title>
        <authorList>
            <person name="Jeong J.-H."/>
            <person name="Song I."/>
            <person name="Kim S."/>
            <person name="Choi T."/>
            <person name="Kim D."/>
            <person name="Ryu S."/>
            <person name="Kim W."/>
        </authorList>
    </citation>
    <scope>NUCLEOTIDE SEQUENCE [LARGE SCALE GENOMIC DNA]</scope>
    <source>
        <tissue evidence="2">Muscle</tissue>
    </source>
</reference>
<sequence length="177" mass="19966">MSPESQFPNENHMQHFEQIFGRERRGRESNCRGRVAGSVGSNSDGAADTLLLGQEKYKDAVTMPARPPQACGYFWTVWGKKSIRSKKPRGIDGGALLALGRREAQDKWLKCKTNSTYYVNERVRPPSSRRVRACRRDSQGKLCIVQVNSLSNQADTNPRRHGRHHHALLGGNMRHPS</sequence>
<gene>
    <name evidence="2" type="ORF">E2C01_060108</name>
</gene>
<organism evidence="2 3">
    <name type="scientific">Portunus trituberculatus</name>
    <name type="common">Swimming crab</name>
    <name type="synonym">Neptunus trituberculatus</name>
    <dbReference type="NCBI Taxonomy" id="210409"/>
    <lineage>
        <taxon>Eukaryota</taxon>
        <taxon>Metazoa</taxon>
        <taxon>Ecdysozoa</taxon>
        <taxon>Arthropoda</taxon>
        <taxon>Crustacea</taxon>
        <taxon>Multicrustacea</taxon>
        <taxon>Malacostraca</taxon>
        <taxon>Eumalacostraca</taxon>
        <taxon>Eucarida</taxon>
        <taxon>Decapoda</taxon>
        <taxon>Pleocyemata</taxon>
        <taxon>Brachyura</taxon>
        <taxon>Eubrachyura</taxon>
        <taxon>Portunoidea</taxon>
        <taxon>Portunidae</taxon>
        <taxon>Portuninae</taxon>
        <taxon>Portunus</taxon>
    </lineage>
</organism>
<name>A0A5B7H9K1_PORTR</name>
<evidence type="ECO:0000313" key="2">
    <source>
        <dbReference type="EMBL" id="MPC65967.1"/>
    </source>
</evidence>
<dbReference type="EMBL" id="VSRR010024096">
    <property type="protein sequence ID" value="MPC65967.1"/>
    <property type="molecule type" value="Genomic_DNA"/>
</dbReference>